<dbReference type="GO" id="GO:0016020">
    <property type="term" value="C:membrane"/>
    <property type="evidence" value="ECO:0007669"/>
    <property type="project" value="UniProtKB-SubCell"/>
</dbReference>
<accession>A0A8S3AEP7</accession>
<evidence type="ECO:0000256" key="3">
    <source>
        <dbReference type="ARBA" id="ARBA00022989"/>
    </source>
</evidence>
<keyword evidence="4 5" id="KW-0472">Membrane</keyword>
<dbReference type="InterPro" id="IPR004752">
    <property type="entry name" value="AmpG_permease/AT-1"/>
</dbReference>
<evidence type="ECO:0000256" key="2">
    <source>
        <dbReference type="ARBA" id="ARBA00022692"/>
    </source>
</evidence>
<keyword evidence="3 5" id="KW-1133">Transmembrane helix</keyword>
<dbReference type="EMBL" id="CAJOBC010152254">
    <property type="protein sequence ID" value="CAF4676539.1"/>
    <property type="molecule type" value="Genomic_DNA"/>
</dbReference>
<dbReference type="OrthoDB" id="6415790at2759"/>
<dbReference type="Pfam" id="PF13000">
    <property type="entry name" value="Acatn"/>
    <property type="match status" value="1"/>
</dbReference>
<evidence type="ECO:0000256" key="5">
    <source>
        <dbReference type="SAM" id="Phobius"/>
    </source>
</evidence>
<reference evidence="6" key="1">
    <citation type="submission" date="2021-02" db="EMBL/GenBank/DDBJ databases">
        <authorList>
            <person name="Nowell W R."/>
        </authorList>
    </citation>
    <scope>NUCLEOTIDE SEQUENCE</scope>
</reference>
<dbReference type="GO" id="GO:0008521">
    <property type="term" value="F:acetyl-CoA transmembrane transporter activity"/>
    <property type="evidence" value="ECO:0007669"/>
    <property type="project" value="InterPro"/>
</dbReference>
<dbReference type="PANTHER" id="PTHR12778">
    <property type="entry name" value="SOLUTE CARRIER FAMILY 33 ACETYL-COA TRANSPORTER -RELATED"/>
    <property type="match status" value="1"/>
</dbReference>
<evidence type="ECO:0000313" key="6">
    <source>
        <dbReference type="EMBL" id="CAF4676539.1"/>
    </source>
</evidence>
<organism evidence="6 7">
    <name type="scientific">Didymodactylos carnosus</name>
    <dbReference type="NCBI Taxonomy" id="1234261"/>
    <lineage>
        <taxon>Eukaryota</taxon>
        <taxon>Metazoa</taxon>
        <taxon>Spiralia</taxon>
        <taxon>Gnathifera</taxon>
        <taxon>Rotifera</taxon>
        <taxon>Eurotatoria</taxon>
        <taxon>Bdelloidea</taxon>
        <taxon>Philodinida</taxon>
        <taxon>Philodinidae</taxon>
        <taxon>Didymodactylos</taxon>
    </lineage>
</organism>
<proteinExistence type="predicted"/>
<dbReference type="GO" id="GO:0035348">
    <property type="term" value="P:acetyl-CoA transmembrane transport"/>
    <property type="evidence" value="ECO:0007669"/>
    <property type="project" value="InterPro"/>
</dbReference>
<feature type="transmembrane region" description="Helical" evidence="5">
    <location>
        <begin position="12"/>
        <end position="37"/>
    </location>
</feature>
<dbReference type="InterPro" id="IPR024371">
    <property type="entry name" value="AcetylCoA_trans_1-like"/>
</dbReference>
<protein>
    <submittedName>
        <fullName evidence="6">Uncharacterized protein</fullName>
    </submittedName>
</protein>
<feature type="non-terminal residue" evidence="6">
    <location>
        <position position="1"/>
    </location>
</feature>
<name>A0A8S3AEP7_9BILA</name>
<sequence length="138" mass="15520">RKILLLPEQSYGIVSFPTFFLLSGMTFIIVTSLIAIFKHEIEDKINSKNIIETYLVTLKLFKKSCIRELTFILLTFQIGFAATNSMTSLKLIQNGVTKESLIMIGVPLIFVKLLVPFSVSHSTAGPKPLNTFIYSYIP</sequence>
<feature type="transmembrane region" description="Helical" evidence="5">
    <location>
        <begin position="69"/>
        <end position="89"/>
    </location>
</feature>
<evidence type="ECO:0000256" key="4">
    <source>
        <dbReference type="ARBA" id="ARBA00023136"/>
    </source>
</evidence>
<evidence type="ECO:0000313" key="7">
    <source>
        <dbReference type="Proteomes" id="UP000681722"/>
    </source>
</evidence>
<comment type="caution">
    <text evidence="6">The sequence shown here is derived from an EMBL/GenBank/DDBJ whole genome shotgun (WGS) entry which is preliminary data.</text>
</comment>
<comment type="subcellular location">
    <subcellularLocation>
        <location evidence="1">Membrane</location>
        <topology evidence="1">Multi-pass membrane protein</topology>
    </subcellularLocation>
</comment>
<feature type="non-terminal residue" evidence="6">
    <location>
        <position position="138"/>
    </location>
</feature>
<keyword evidence="2 5" id="KW-0812">Transmembrane</keyword>
<feature type="transmembrane region" description="Helical" evidence="5">
    <location>
        <begin position="101"/>
        <end position="119"/>
    </location>
</feature>
<dbReference type="AlphaFoldDB" id="A0A8S3AEP7"/>
<gene>
    <name evidence="6" type="ORF">SRO942_LOCUS50980</name>
</gene>
<dbReference type="Proteomes" id="UP000681722">
    <property type="component" value="Unassembled WGS sequence"/>
</dbReference>
<dbReference type="PANTHER" id="PTHR12778:SF9">
    <property type="entry name" value="ACETYL-COENZYME A TRANSPORTER 1"/>
    <property type="match status" value="1"/>
</dbReference>
<evidence type="ECO:0000256" key="1">
    <source>
        <dbReference type="ARBA" id="ARBA00004141"/>
    </source>
</evidence>